<dbReference type="Proteomes" id="UP000448943">
    <property type="component" value="Unassembled WGS sequence"/>
</dbReference>
<dbReference type="InterPro" id="IPR021328">
    <property type="entry name" value="CotB-like"/>
</dbReference>
<sequence length="375" mass="44008">MLKVYGSLMPLRILEEIRFWKMQEKEHTVVIRELAPDLEEQYVKLLQEWEIVFAKMESAAQQWIESIIRSQNQNHKLEHMEQFIESSITQSQQFIKQLYQMMDQSEVIKTNQTLVTVMLHIIRESDYFLGVLNGYLLTPTDSQMDNTNESVRISTDSQEEESVITEQPVPIGKHTLPPLPYSYDALEPYIDEETMKIHHDKHHLAYVNGLNNAEIQLEKARQSNDFSLIKHWERELAFNGAGHYLHTIFWNIMSPEGGGDASGAISKQITKDFGSFDEFKKQFSAAANNVEGGGWAILVWSPRSHRLEILQAEKHQNLSQWDVIPLLVLDVWEHAYYLKYMNNRPEYVDAWWNVVNWEHVNERFAQARRLKWVAY</sequence>
<keyword evidence="4" id="KW-0560">Oxidoreductase</keyword>
<dbReference type="PROSITE" id="PS00088">
    <property type="entry name" value="SOD_MN"/>
    <property type="match status" value="1"/>
</dbReference>
<dbReference type="InterPro" id="IPR019832">
    <property type="entry name" value="Mn/Fe_SOD_C"/>
</dbReference>
<evidence type="ECO:0000256" key="3">
    <source>
        <dbReference type="ARBA" id="ARBA00022723"/>
    </source>
</evidence>
<accession>A0A6N9Q5N7</accession>
<evidence type="ECO:0000259" key="6">
    <source>
        <dbReference type="Pfam" id="PF02777"/>
    </source>
</evidence>
<evidence type="ECO:0000259" key="5">
    <source>
        <dbReference type="Pfam" id="PF00081"/>
    </source>
</evidence>
<feature type="domain" description="Manganese/iron superoxide dismutase N-terminal" evidence="5">
    <location>
        <begin position="173"/>
        <end position="254"/>
    </location>
</feature>
<comment type="caution">
    <text evidence="7">The sequence shown here is derived from an EMBL/GenBank/DDBJ whole genome shotgun (WGS) entry which is preliminary data.</text>
</comment>
<dbReference type="FunFam" id="1.10.287.990:FF:000001">
    <property type="entry name" value="Superoxide dismutase"/>
    <property type="match status" value="1"/>
</dbReference>
<dbReference type="PANTHER" id="PTHR11404">
    <property type="entry name" value="SUPEROXIDE DISMUTASE 2"/>
    <property type="match status" value="1"/>
</dbReference>
<keyword evidence="3" id="KW-0479">Metal-binding</keyword>
<dbReference type="Pfam" id="PF00081">
    <property type="entry name" value="Sod_Fe_N"/>
    <property type="match status" value="1"/>
</dbReference>
<comment type="similarity">
    <text evidence="1">Belongs to the iron/manganese superoxide dismutase family.</text>
</comment>
<evidence type="ECO:0000256" key="1">
    <source>
        <dbReference type="ARBA" id="ARBA00008714"/>
    </source>
</evidence>
<gene>
    <name evidence="7" type="ORF">ERL59_14440</name>
</gene>
<dbReference type="Pfam" id="PF11155">
    <property type="entry name" value="DUF2935"/>
    <property type="match status" value="1"/>
</dbReference>
<organism evidence="7 8">
    <name type="scientific">Chengkuizengella marina</name>
    <dbReference type="NCBI Taxonomy" id="2507566"/>
    <lineage>
        <taxon>Bacteria</taxon>
        <taxon>Bacillati</taxon>
        <taxon>Bacillota</taxon>
        <taxon>Bacilli</taxon>
        <taxon>Bacillales</taxon>
        <taxon>Paenibacillaceae</taxon>
        <taxon>Chengkuizengella</taxon>
    </lineage>
</organism>
<dbReference type="Gene3D" id="1.20.1260.120">
    <property type="entry name" value="Protein of unknown function DUF2935"/>
    <property type="match status" value="1"/>
</dbReference>
<evidence type="ECO:0000256" key="2">
    <source>
        <dbReference type="ARBA" id="ARBA00012682"/>
    </source>
</evidence>
<dbReference type="Gene3D" id="3.55.40.20">
    <property type="entry name" value="Iron/manganese superoxide dismutase, C-terminal domain"/>
    <property type="match status" value="1"/>
</dbReference>
<dbReference type="Pfam" id="PF02777">
    <property type="entry name" value="Sod_Fe_C"/>
    <property type="match status" value="1"/>
</dbReference>
<reference evidence="7 8" key="1">
    <citation type="submission" date="2019-01" db="EMBL/GenBank/DDBJ databases">
        <title>Chengkuizengella sp. nov., isolated from deep-sea sediment of East Pacific Ocean.</title>
        <authorList>
            <person name="Yang J."/>
            <person name="Lai Q."/>
            <person name="Shao Z."/>
        </authorList>
    </citation>
    <scope>NUCLEOTIDE SEQUENCE [LARGE SCALE GENOMIC DNA]</scope>
    <source>
        <strain evidence="7 8">YPA3-1-1</strain>
    </source>
</reference>
<feature type="domain" description="Manganese/iron superoxide dismutase C-terminal" evidence="6">
    <location>
        <begin position="262"/>
        <end position="363"/>
    </location>
</feature>
<dbReference type="FunFam" id="3.55.40.20:FF:000004">
    <property type="entry name" value="Superoxide dismutase [Fe]"/>
    <property type="match status" value="1"/>
</dbReference>
<dbReference type="EMBL" id="SIJB01000029">
    <property type="protein sequence ID" value="NBI30146.1"/>
    <property type="molecule type" value="Genomic_DNA"/>
</dbReference>
<dbReference type="AlphaFoldDB" id="A0A6N9Q5N7"/>
<name>A0A6N9Q5N7_9BACL</name>
<evidence type="ECO:0000313" key="8">
    <source>
        <dbReference type="Proteomes" id="UP000448943"/>
    </source>
</evidence>
<dbReference type="PANTHER" id="PTHR11404:SF6">
    <property type="entry name" value="SUPEROXIDE DISMUTASE [MN], MITOCHONDRIAL"/>
    <property type="match status" value="1"/>
</dbReference>
<evidence type="ECO:0000256" key="4">
    <source>
        <dbReference type="ARBA" id="ARBA00023002"/>
    </source>
</evidence>
<dbReference type="PRINTS" id="PR01703">
    <property type="entry name" value="MNSODISMTASE"/>
</dbReference>
<dbReference type="InterPro" id="IPR001189">
    <property type="entry name" value="Mn/Fe_SOD"/>
</dbReference>
<dbReference type="SUPFAM" id="SSF158430">
    <property type="entry name" value="Bacillus cereus metalloprotein-like"/>
    <property type="match status" value="1"/>
</dbReference>
<proteinExistence type="inferred from homology"/>
<dbReference type="InterPro" id="IPR019831">
    <property type="entry name" value="Mn/Fe_SOD_N"/>
</dbReference>
<dbReference type="InterPro" id="IPR036314">
    <property type="entry name" value="SOD_C_sf"/>
</dbReference>
<dbReference type="InterPro" id="IPR036324">
    <property type="entry name" value="Mn/Fe_SOD_N_sf"/>
</dbReference>
<evidence type="ECO:0000313" key="7">
    <source>
        <dbReference type="EMBL" id="NBI30146.1"/>
    </source>
</evidence>
<dbReference type="OrthoDB" id="9803125at2"/>
<dbReference type="InterPro" id="IPR019833">
    <property type="entry name" value="Mn/Fe_SOD_BS"/>
</dbReference>
<dbReference type="RefSeq" id="WP_160646950.1">
    <property type="nucleotide sequence ID" value="NZ_SIJB01000029.1"/>
</dbReference>
<dbReference type="GO" id="GO:0046872">
    <property type="term" value="F:metal ion binding"/>
    <property type="evidence" value="ECO:0007669"/>
    <property type="project" value="UniProtKB-KW"/>
</dbReference>
<dbReference type="SUPFAM" id="SSF46609">
    <property type="entry name" value="Fe,Mn superoxide dismutase (SOD), N-terminal domain"/>
    <property type="match status" value="1"/>
</dbReference>
<dbReference type="InterPro" id="IPR050265">
    <property type="entry name" value="Fe/Mn_Superoxide_Dismutase"/>
</dbReference>
<keyword evidence="8" id="KW-1185">Reference proteome</keyword>
<dbReference type="Gene3D" id="1.10.287.990">
    <property type="entry name" value="Fe,Mn superoxide dismutase (SOD) domain"/>
    <property type="match status" value="1"/>
</dbReference>
<dbReference type="SUPFAM" id="SSF54719">
    <property type="entry name" value="Fe,Mn superoxide dismutase (SOD), C-terminal domain"/>
    <property type="match status" value="1"/>
</dbReference>
<protein>
    <recommendedName>
        <fullName evidence="2">superoxide dismutase</fullName>
        <ecNumber evidence="2">1.15.1.1</ecNumber>
    </recommendedName>
</protein>
<dbReference type="EC" id="1.15.1.1" evidence="2"/>
<dbReference type="GO" id="GO:0004784">
    <property type="term" value="F:superoxide dismutase activity"/>
    <property type="evidence" value="ECO:0007669"/>
    <property type="project" value="UniProtKB-EC"/>
</dbReference>